<keyword evidence="1" id="KW-1133">Transmembrane helix</keyword>
<evidence type="ECO:0000313" key="3">
    <source>
        <dbReference type="Proteomes" id="UP001386955"/>
    </source>
</evidence>
<dbReference type="EMBL" id="JAYMYS010000017">
    <property type="protein sequence ID" value="KAK7379733.1"/>
    <property type="molecule type" value="Genomic_DNA"/>
</dbReference>
<name>A0AAN9P232_PSOTE</name>
<sequence>MKSGVVGRFCLEGDLSSNEVFKLQADSLIFLFYWLQTLNGRSYETKTMLNAARHRKKSVTYLMQIISVSRFKFKYIIGLGVFSVLVLSLLYLVFVFSGCIGELLTVGTLLPLLIPNSVSLIDKPEGKFSVTVALICRLLPYAVSL</sequence>
<gene>
    <name evidence="2" type="ORF">VNO78_34423</name>
</gene>
<feature type="transmembrane region" description="Helical" evidence="1">
    <location>
        <begin position="75"/>
        <end position="97"/>
    </location>
</feature>
<reference evidence="2 3" key="1">
    <citation type="submission" date="2024-01" db="EMBL/GenBank/DDBJ databases">
        <title>The genomes of 5 underutilized Papilionoideae crops provide insights into root nodulation and disease resistanc.</title>
        <authorList>
            <person name="Jiang F."/>
        </authorList>
    </citation>
    <scope>NUCLEOTIDE SEQUENCE [LARGE SCALE GENOMIC DNA]</scope>
    <source>
        <strain evidence="2">DUOXIRENSHENG_FW03</strain>
        <tissue evidence="2">Leaves</tissue>
    </source>
</reference>
<keyword evidence="1" id="KW-0812">Transmembrane</keyword>
<keyword evidence="1" id="KW-0472">Membrane</keyword>
<organism evidence="2 3">
    <name type="scientific">Psophocarpus tetragonolobus</name>
    <name type="common">Winged bean</name>
    <name type="synonym">Dolichos tetragonolobus</name>
    <dbReference type="NCBI Taxonomy" id="3891"/>
    <lineage>
        <taxon>Eukaryota</taxon>
        <taxon>Viridiplantae</taxon>
        <taxon>Streptophyta</taxon>
        <taxon>Embryophyta</taxon>
        <taxon>Tracheophyta</taxon>
        <taxon>Spermatophyta</taxon>
        <taxon>Magnoliopsida</taxon>
        <taxon>eudicotyledons</taxon>
        <taxon>Gunneridae</taxon>
        <taxon>Pentapetalae</taxon>
        <taxon>rosids</taxon>
        <taxon>fabids</taxon>
        <taxon>Fabales</taxon>
        <taxon>Fabaceae</taxon>
        <taxon>Papilionoideae</taxon>
        <taxon>50 kb inversion clade</taxon>
        <taxon>NPAAA clade</taxon>
        <taxon>indigoferoid/millettioid clade</taxon>
        <taxon>Phaseoleae</taxon>
        <taxon>Psophocarpus</taxon>
    </lineage>
</organism>
<evidence type="ECO:0000313" key="2">
    <source>
        <dbReference type="EMBL" id="KAK7379733.1"/>
    </source>
</evidence>
<keyword evidence="3" id="KW-1185">Reference proteome</keyword>
<proteinExistence type="predicted"/>
<dbReference type="AlphaFoldDB" id="A0AAN9P232"/>
<dbReference type="Proteomes" id="UP001386955">
    <property type="component" value="Unassembled WGS sequence"/>
</dbReference>
<evidence type="ECO:0000256" key="1">
    <source>
        <dbReference type="SAM" id="Phobius"/>
    </source>
</evidence>
<comment type="caution">
    <text evidence="2">The sequence shown here is derived from an EMBL/GenBank/DDBJ whole genome shotgun (WGS) entry which is preliminary data.</text>
</comment>
<protein>
    <submittedName>
        <fullName evidence="2">Uncharacterized protein</fullName>
    </submittedName>
</protein>
<accession>A0AAN9P232</accession>